<dbReference type="STRING" id="570519.SAMN04488116_0123"/>
<dbReference type="Gene3D" id="2.130.10.10">
    <property type="entry name" value="YVTN repeat-like/Quinoprotein amine dehydrogenase"/>
    <property type="match status" value="1"/>
</dbReference>
<proteinExistence type="predicted"/>
<protein>
    <submittedName>
        <fullName evidence="3">Gliding motility-associated C-terminal domain-containing protein</fullName>
    </submittedName>
</protein>
<dbReference type="SUPFAM" id="SSF63829">
    <property type="entry name" value="Calcium-dependent phosphotriesterase"/>
    <property type="match status" value="1"/>
</dbReference>
<dbReference type="Pfam" id="PF13585">
    <property type="entry name" value="CHU_C"/>
    <property type="match status" value="1"/>
</dbReference>
<dbReference type="InterPro" id="IPR015943">
    <property type="entry name" value="WD40/YVTN_repeat-like_dom_sf"/>
</dbReference>
<organism evidence="3 4">
    <name type="scientific">Flagellimonas flava</name>
    <dbReference type="NCBI Taxonomy" id="570519"/>
    <lineage>
        <taxon>Bacteria</taxon>
        <taxon>Pseudomonadati</taxon>
        <taxon>Bacteroidota</taxon>
        <taxon>Flavobacteriia</taxon>
        <taxon>Flavobacteriales</taxon>
        <taxon>Flavobacteriaceae</taxon>
        <taxon>Flagellimonas</taxon>
    </lineage>
</organism>
<dbReference type="AlphaFoldDB" id="A0A1M5HQ63"/>
<sequence>MLYRYTLFILFGVLSCGVFAQGETSNWYFGNGAGIQFNNDGSVTPLNDGRLNTFEGCTTISDAIGNLLLYTDGITVYDRTHNVMQNGRGLYGDPSSTQSAIVVQKPQDPNILYIFTVDTAVFEGDPDRGMNYSVVDMTMNGGDGAVIQKNVNLLADCSEKISAVIKNCQDESIWVVTLGTENGGLGAFDTFHAFEVSATGVNTTAVKSKFAGLEIFDPRGYLKFSADGTKLACANSASGLFLYDFDATTGILSNQQNIGVSAPNKFPYGVEFSPNQQFLYTHTSNNAPADEVGTHSSSLVQYDLTAPNIQASEVEIDRRSIYRGALQLGQNGKIYRTIAENYLTGTSYLGVIENPNAKGDAANYRHNAVFLGPDRATQGLPPFIQSFFDRVAIIKNADGTSSTSQTICFGEPFTLESEVIPGATYNWEKDGSPLANSGNTFTINTADITDSGRYSLEIMPADPSECPIVGEAFILVNPLPDNPSLFLAQCDIVTNGAPDGLTTFNLEQAIFNSDYTYTFYESLTDLGSDSAIVNPIGYTNSNPYNQTIHYKVVDSNGCENTGELNLEVRDIIINLGDEKVFYTCDEVPEDTFLEGFFDLNAIQDDEYASVDVVFYANQDDASLEQNPISGDYLTGSTNIFARIETGNECEDIDLINLVVNPTPSFEFEQEIIWCTDGPPLTIQAPGGFDLYQWYRLDGANIVALGNNKELDISAVGNYILEIGYQYNTAEGIFECFNTTDFEVVPSNIAFIQDVDVTDLTDNNMVEVMVTGDGDYEYSLDGVSYQDSPIFENVEPGFATISVRDKNGCGISEQLISVIGYPKFFTPNGDNVNDTWQLIGVNEEYQSETLISIYDRYGKLMAQVSPKTSGWNGTFNNRQLPSSDYWFKINLEDGRVYQGHFALKR</sequence>
<evidence type="ECO:0000313" key="3">
    <source>
        <dbReference type="EMBL" id="SHG18057.1"/>
    </source>
</evidence>
<dbReference type="InterPro" id="IPR013783">
    <property type="entry name" value="Ig-like_fold"/>
</dbReference>
<dbReference type="PROSITE" id="PS51257">
    <property type="entry name" value="PROKAR_LIPOPROTEIN"/>
    <property type="match status" value="1"/>
</dbReference>
<dbReference type="PROSITE" id="PS50835">
    <property type="entry name" value="IG_LIKE"/>
    <property type="match status" value="1"/>
</dbReference>
<dbReference type="Gene3D" id="2.60.40.10">
    <property type="entry name" value="Immunoglobulins"/>
    <property type="match status" value="1"/>
</dbReference>
<keyword evidence="1" id="KW-0732">Signal</keyword>
<evidence type="ECO:0000313" key="4">
    <source>
        <dbReference type="Proteomes" id="UP000184532"/>
    </source>
</evidence>
<dbReference type="NCBIfam" id="TIGR04131">
    <property type="entry name" value="Bac_Flav_CTERM"/>
    <property type="match status" value="1"/>
</dbReference>
<dbReference type="Proteomes" id="UP000184532">
    <property type="component" value="Unassembled WGS sequence"/>
</dbReference>
<accession>A0A1M5HQ63</accession>
<dbReference type="InterPro" id="IPR036179">
    <property type="entry name" value="Ig-like_dom_sf"/>
</dbReference>
<reference evidence="4" key="1">
    <citation type="submission" date="2016-11" db="EMBL/GenBank/DDBJ databases">
        <authorList>
            <person name="Varghese N."/>
            <person name="Submissions S."/>
        </authorList>
    </citation>
    <scope>NUCLEOTIDE SEQUENCE [LARGE SCALE GENOMIC DNA]</scope>
    <source>
        <strain evidence="4">DSM 22638</strain>
    </source>
</reference>
<evidence type="ECO:0000259" key="2">
    <source>
        <dbReference type="PROSITE" id="PS50835"/>
    </source>
</evidence>
<dbReference type="RefSeq" id="WP_073175987.1">
    <property type="nucleotide sequence ID" value="NZ_FQWL01000001.1"/>
</dbReference>
<dbReference type="InterPro" id="IPR007110">
    <property type="entry name" value="Ig-like_dom"/>
</dbReference>
<name>A0A1M5HQ63_9FLAO</name>
<feature type="domain" description="Ig-like" evidence="2">
    <location>
        <begin position="381"/>
        <end position="455"/>
    </location>
</feature>
<gene>
    <name evidence="3" type="ORF">SAMN04488116_0123</name>
</gene>
<dbReference type="OrthoDB" id="9765926at2"/>
<dbReference type="EMBL" id="FQWL01000001">
    <property type="protein sequence ID" value="SHG18057.1"/>
    <property type="molecule type" value="Genomic_DNA"/>
</dbReference>
<dbReference type="InterPro" id="IPR026341">
    <property type="entry name" value="T9SS_type_B"/>
</dbReference>
<feature type="signal peptide" evidence="1">
    <location>
        <begin position="1"/>
        <end position="20"/>
    </location>
</feature>
<keyword evidence="4" id="KW-1185">Reference proteome</keyword>
<dbReference type="SUPFAM" id="SSF48726">
    <property type="entry name" value="Immunoglobulin"/>
    <property type="match status" value="1"/>
</dbReference>
<evidence type="ECO:0000256" key="1">
    <source>
        <dbReference type="SAM" id="SignalP"/>
    </source>
</evidence>
<feature type="chain" id="PRO_5012770518" evidence="1">
    <location>
        <begin position="21"/>
        <end position="904"/>
    </location>
</feature>